<gene>
    <name evidence="3" type="ORF">SAMN04490244_101602</name>
</gene>
<evidence type="ECO:0000313" key="3">
    <source>
        <dbReference type="EMBL" id="SER58990.1"/>
    </source>
</evidence>
<sequence length="386" mass="41593">MPRRHETQPGPAIHLADRADETGVSDAVPPEDGPRFAGAAQPARRALGIAAVEVAGAQVPVVTTDLFADPFSTLVELRCDDGVPRPTMLVVPPLSGQFSILMRDVLVGLLPDFRVGLIDWTNVRHVPADRGGFGFGSNIRAIEEAADLLGEGLSVLALCQGGVPALAAVARLEARGAGPATLTLMAAPVDPLANPTRLVRLLRRLPAMWYRAVPLTRVPKRYAGHGRLVYPAEMQLMALRTYLGRHRTQDGEITRKLTHDDGAAPGEFPFLDLYASVMDLDALNYSENISRVFLERGIVTGRLTCDDEPIVPAEIRDCALFTIEGADDDVAAPGQTAAAHAVCTALPESKRAHLTVPGCGHFSLFHGDIWRRSILPEVRAHCARHH</sequence>
<dbReference type="SUPFAM" id="SSF53474">
    <property type="entry name" value="alpha/beta-Hydrolases"/>
    <property type="match status" value="1"/>
</dbReference>
<dbReference type="Pfam" id="PF06850">
    <property type="entry name" value="PHB_depo_C"/>
    <property type="match status" value="1"/>
</dbReference>
<reference evidence="3 4" key="1">
    <citation type="submission" date="2016-10" db="EMBL/GenBank/DDBJ databases">
        <authorList>
            <person name="de Groot N.N."/>
        </authorList>
    </citation>
    <scope>NUCLEOTIDE SEQUENCE [LARGE SCALE GENOMIC DNA]</scope>
    <source>
        <strain evidence="3 4">DSM 23042</strain>
    </source>
</reference>
<evidence type="ECO:0000313" key="4">
    <source>
        <dbReference type="Proteomes" id="UP000198885"/>
    </source>
</evidence>
<proteinExistence type="predicted"/>
<dbReference type="InterPro" id="IPR029058">
    <property type="entry name" value="AB_hydrolase_fold"/>
</dbReference>
<dbReference type="Gene3D" id="3.40.50.1820">
    <property type="entry name" value="alpha/beta hydrolase"/>
    <property type="match status" value="1"/>
</dbReference>
<name>A0A1H9QF19_9RHOB</name>
<protein>
    <submittedName>
        <fullName evidence="3">Poly(3-hydroxybutyrate) depolymerase</fullName>
    </submittedName>
</protein>
<dbReference type="RefSeq" id="WP_092688062.1">
    <property type="nucleotide sequence ID" value="NZ_FOGU01000001.1"/>
</dbReference>
<dbReference type="PANTHER" id="PTHR36837:SF4">
    <property type="entry name" value="BLR0908 PROTEIN"/>
    <property type="match status" value="1"/>
</dbReference>
<dbReference type="InterPro" id="IPR051321">
    <property type="entry name" value="PHA/PHB_synthase"/>
</dbReference>
<dbReference type="OrthoDB" id="8437087at2"/>
<dbReference type="InterPro" id="IPR009656">
    <property type="entry name" value="PHB_depo_C"/>
</dbReference>
<evidence type="ECO:0000259" key="2">
    <source>
        <dbReference type="Pfam" id="PF06850"/>
    </source>
</evidence>
<dbReference type="STRING" id="641238.SAMN04490244_101602"/>
<dbReference type="PANTHER" id="PTHR36837">
    <property type="entry name" value="POLY(3-HYDROXYALKANOATE) POLYMERASE SUBUNIT PHAC"/>
    <property type="match status" value="1"/>
</dbReference>
<dbReference type="AlphaFoldDB" id="A0A1H9QF19"/>
<organism evidence="3 4">
    <name type="scientific">Tranquillimonas rosea</name>
    <dbReference type="NCBI Taxonomy" id="641238"/>
    <lineage>
        <taxon>Bacteria</taxon>
        <taxon>Pseudomonadati</taxon>
        <taxon>Pseudomonadota</taxon>
        <taxon>Alphaproteobacteria</taxon>
        <taxon>Rhodobacterales</taxon>
        <taxon>Roseobacteraceae</taxon>
        <taxon>Tranquillimonas</taxon>
    </lineage>
</organism>
<accession>A0A1H9QF19</accession>
<dbReference type="Proteomes" id="UP000198885">
    <property type="component" value="Unassembled WGS sequence"/>
</dbReference>
<evidence type="ECO:0000256" key="1">
    <source>
        <dbReference type="SAM" id="MobiDB-lite"/>
    </source>
</evidence>
<dbReference type="EMBL" id="FOGU01000001">
    <property type="protein sequence ID" value="SER58990.1"/>
    <property type="molecule type" value="Genomic_DNA"/>
</dbReference>
<keyword evidence="4" id="KW-1185">Reference proteome</keyword>
<feature type="domain" description="PHB de-polymerase C-terminal" evidence="2">
    <location>
        <begin position="187"/>
        <end position="383"/>
    </location>
</feature>
<feature type="region of interest" description="Disordered" evidence="1">
    <location>
        <begin position="1"/>
        <end position="26"/>
    </location>
</feature>